<dbReference type="GO" id="GO:0046872">
    <property type="term" value="F:metal ion binding"/>
    <property type="evidence" value="ECO:0007669"/>
    <property type="project" value="UniProtKB-KW"/>
</dbReference>
<evidence type="ECO:0000256" key="3">
    <source>
        <dbReference type="SAM" id="Phobius"/>
    </source>
</evidence>
<sequence length="385" mass="42219">MRRNPLLIAIAVSLLLHGYIAWRLLPALALPPHGFALALLLLLASAVLTPAPLLIRLRHLSERASDTLAWTGYLAMGVFSGLLVLTFARDVVLMLAMILQWLRPGSIDIDALHRDSAVAVIVLTAFVSLVGFWNARRLAKVVDVDLPIAGLPPALSGFTIVQLSDIHVGPTIKHGYLDAIVRRVNSLDADLVALTGDIVDGHIDRLRRHVAPLSELRSRHGSYYVTGNHEYYHGVDAWLHEGRRLGLRVLLNENEVLEHDGERLLVGGVTDYNGHQFGDAHRSDPLAAASSSDTVALKLLLAHQPRSAKAAADAGFDVQLSGHTHGGQFWPWNLFVPMQQPFVAGLHRLKNLWVYTSRGTGYWGPPLRFGAPSEITRLRLVPAND</sequence>
<dbReference type="InterPro" id="IPR051158">
    <property type="entry name" value="Metallophosphoesterase_sf"/>
</dbReference>
<protein>
    <submittedName>
        <fullName evidence="5">Metallophosphoesterase</fullName>
    </submittedName>
</protein>
<feature type="transmembrane region" description="Helical" evidence="3">
    <location>
        <begin position="116"/>
        <end position="135"/>
    </location>
</feature>
<dbReference type="Gene3D" id="3.60.21.10">
    <property type="match status" value="1"/>
</dbReference>
<dbReference type="InterPro" id="IPR029052">
    <property type="entry name" value="Metallo-depent_PP-like"/>
</dbReference>
<organism evidence="5 6">
    <name type="scientific">Solimonas terrae</name>
    <dbReference type="NCBI Taxonomy" id="1396819"/>
    <lineage>
        <taxon>Bacteria</taxon>
        <taxon>Pseudomonadati</taxon>
        <taxon>Pseudomonadota</taxon>
        <taxon>Gammaproteobacteria</taxon>
        <taxon>Nevskiales</taxon>
        <taxon>Nevskiaceae</taxon>
        <taxon>Solimonas</taxon>
    </lineage>
</organism>
<gene>
    <name evidence="5" type="ORF">G7Y85_00195</name>
</gene>
<dbReference type="GO" id="GO:0008758">
    <property type="term" value="F:UDP-2,3-diacylglucosamine hydrolase activity"/>
    <property type="evidence" value="ECO:0007669"/>
    <property type="project" value="TreeGrafter"/>
</dbReference>
<evidence type="ECO:0000313" key="6">
    <source>
        <dbReference type="Proteomes" id="UP000472676"/>
    </source>
</evidence>
<dbReference type="GO" id="GO:0009245">
    <property type="term" value="P:lipid A biosynthetic process"/>
    <property type="evidence" value="ECO:0007669"/>
    <property type="project" value="TreeGrafter"/>
</dbReference>
<feature type="domain" description="Calcineurin-like phosphoesterase" evidence="4">
    <location>
        <begin position="159"/>
        <end position="326"/>
    </location>
</feature>
<dbReference type="EMBL" id="JAAMOW010000001">
    <property type="protein sequence ID" value="NGY03173.1"/>
    <property type="molecule type" value="Genomic_DNA"/>
</dbReference>
<proteinExistence type="predicted"/>
<evidence type="ECO:0000259" key="4">
    <source>
        <dbReference type="Pfam" id="PF00149"/>
    </source>
</evidence>
<dbReference type="Pfam" id="PF00149">
    <property type="entry name" value="Metallophos"/>
    <property type="match status" value="1"/>
</dbReference>
<dbReference type="PANTHER" id="PTHR31302">
    <property type="entry name" value="TRANSMEMBRANE PROTEIN WITH METALLOPHOSPHOESTERASE DOMAIN-RELATED"/>
    <property type="match status" value="1"/>
</dbReference>
<dbReference type="PANTHER" id="PTHR31302:SF31">
    <property type="entry name" value="PHOSPHODIESTERASE YAEI"/>
    <property type="match status" value="1"/>
</dbReference>
<comment type="caution">
    <text evidence="5">The sequence shown here is derived from an EMBL/GenBank/DDBJ whole genome shotgun (WGS) entry which is preliminary data.</text>
</comment>
<keyword evidence="2" id="KW-0378">Hydrolase</keyword>
<dbReference type="Proteomes" id="UP000472676">
    <property type="component" value="Unassembled WGS sequence"/>
</dbReference>
<keyword evidence="3" id="KW-1133">Transmembrane helix</keyword>
<keyword evidence="1" id="KW-0479">Metal-binding</keyword>
<dbReference type="AlphaFoldDB" id="A0A6M2BME1"/>
<dbReference type="InterPro" id="IPR004843">
    <property type="entry name" value="Calcineurin-like_PHP"/>
</dbReference>
<reference evidence="5 6" key="1">
    <citation type="journal article" date="2014" name="Int. J. Syst. Evol. Microbiol.">
        <title>Solimonas terrae sp. nov., isolated from soil.</title>
        <authorList>
            <person name="Kim S.J."/>
            <person name="Moon J.Y."/>
            <person name="Weon H.Y."/>
            <person name="Ahn J.H."/>
            <person name="Chen W.M."/>
            <person name="Kwon S.W."/>
        </authorList>
    </citation>
    <scope>NUCLEOTIDE SEQUENCE [LARGE SCALE GENOMIC DNA]</scope>
    <source>
        <strain evidence="5 6">KIS83-12</strain>
    </source>
</reference>
<dbReference type="CDD" id="cd07385">
    <property type="entry name" value="MPP_YkuE_C"/>
    <property type="match status" value="1"/>
</dbReference>
<accession>A0A6M2BME1</accession>
<dbReference type="GO" id="GO:0016020">
    <property type="term" value="C:membrane"/>
    <property type="evidence" value="ECO:0007669"/>
    <property type="project" value="GOC"/>
</dbReference>
<dbReference type="SUPFAM" id="SSF56300">
    <property type="entry name" value="Metallo-dependent phosphatases"/>
    <property type="match status" value="1"/>
</dbReference>
<feature type="transmembrane region" description="Helical" evidence="3">
    <location>
        <begin position="67"/>
        <end position="96"/>
    </location>
</feature>
<evidence type="ECO:0000256" key="2">
    <source>
        <dbReference type="ARBA" id="ARBA00022801"/>
    </source>
</evidence>
<name>A0A6M2BME1_9GAMM</name>
<keyword evidence="3" id="KW-0812">Transmembrane</keyword>
<feature type="transmembrane region" description="Helical" evidence="3">
    <location>
        <begin position="33"/>
        <end position="55"/>
    </location>
</feature>
<dbReference type="RefSeq" id="WP_166250602.1">
    <property type="nucleotide sequence ID" value="NZ_JAAMOW010000001.1"/>
</dbReference>
<keyword evidence="3" id="KW-0472">Membrane</keyword>
<evidence type="ECO:0000256" key="1">
    <source>
        <dbReference type="ARBA" id="ARBA00022723"/>
    </source>
</evidence>
<keyword evidence="6" id="KW-1185">Reference proteome</keyword>
<evidence type="ECO:0000313" key="5">
    <source>
        <dbReference type="EMBL" id="NGY03173.1"/>
    </source>
</evidence>